<feature type="domain" description="ABC transporter" evidence="5">
    <location>
        <begin position="9"/>
        <end position="257"/>
    </location>
</feature>
<dbReference type="Gene3D" id="3.40.50.300">
    <property type="entry name" value="P-loop containing nucleotide triphosphate hydrolases"/>
    <property type="match status" value="2"/>
</dbReference>
<dbReference type="Pfam" id="PF00005">
    <property type="entry name" value="ABC_tran"/>
    <property type="match status" value="2"/>
</dbReference>
<dbReference type="SUPFAM" id="SSF52540">
    <property type="entry name" value="P-loop containing nucleoside triphosphate hydrolases"/>
    <property type="match status" value="2"/>
</dbReference>
<dbReference type="PROSITE" id="PS50893">
    <property type="entry name" value="ABC_TRANSPORTER_2"/>
    <property type="match status" value="2"/>
</dbReference>
<dbReference type="InterPro" id="IPR003439">
    <property type="entry name" value="ABC_transporter-like_ATP-bd"/>
</dbReference>
<dbReference type="RefSeq" id="WP_107574533.1">
    <property type="nucleotide sequence ID" value="NZ_PZPL01000001.1"/>
</dbReference>
<accession>A0A2T4UTS7</accession>
<keyword evidence="4 6" id="KW-0067">ATP-binding</keyword>
<dbReference type="PANTHER" id="PTHR43776:SF7">
    <property type="entry name" value="D,D-DIPEPTIDE TRANSPORT ATP-BINDING PROTEIN DDPF-RELATED"/>
    <property type="match status" value="1"/>
</dbReference>
<evidence type="ECO:0000259" key="5">
    <source>
        <dbReference type="PROSITE" id="PS50893"/>
    </source>
</evidence>
<reference evidence="6 7" key="1">
    <citation type="submission" date="2018-03" db="EMBL/GenBank/DDBJ databases">
        <title>Bacteriophage NCPPB3778 and a type I-E CRISPR drive the evolution of the US Biological Select Agent, Rathayibacter toxicus.</title>
        <authorList>
            <person name="Davis E.W.II."/>
            <person name="Tabima J.F."/>
            <person name="Weisberg A.J."/>
            <person name="Dantas Lopes L."/>
            <person name="Wiseman M.S."/>
            <person name="Wiseman M.S."/>
            <person name="Pupko T."/>
            <person name="Belcher M.S."/>
            <person name="Sechler A.J."/>
            <person name="Tancos M.A."/>
            <person name="Schroeder B.K."/>
            <person name="Murray T.D."/>
            <person name="Luster D.G."/>
            <person name="Schneider W.L."/>
            <person name="Rogers E."/>
            <person name="Andreote F.D."/>
            <person name="Grunwald N.J."/>
            <person name="Putnam M.L."/>
            <person name="Chang J.H."/>
        </authorList>
    </citation>
    <scope>NUCLEOTIDE SEQUENCE [LARGE SCALE GENOMIC DNA]</scope>
    <source>
        <strain evidence="6 7">DSM 15933</strain>
    </source>
</reference>
<dbReference type="CDD" id="cd03257">
    <property type="entry name" value="ABC_NikE_OppD_transporters"/>
    <property type="match status" value="2"/>
</dbReference>
<dbReference type="InterPro" id="IPR003593">
    <property type="entry name" value="AAA+_ATPase"/>
</dbReference>
<evidence type="ECO:0000313" key="6">
    <source>
        <dbReference type="EMBL" id="PTL72917.1"/>
    </source>
</evidence>
<dbReference type="GO" id="GO:0055085">
    <property type="term" value="P:transmembrane transport"/>
    <property type="evidence" value="ECO:0007669"/>
    <property type="project" value="UniProtKB-ARBA"/>
</dbReference>
<dbReference type="InterPro" id="IPR027417">
    <property type="entry name" value="P-loop_NTPase"/>
</dbReference>
<feature type="domain" description="ABC transporter" evidence="5">
    <location>
        <begin position="306"/>
        <end position="560"/>
    </location>
</feature>
<keyword evidence="3" id="KW-0547">Nucleotide-binding</keyword>
<dbReference type="GO" id="GO:0005524">
    <property type="term" value="F:ATP binding"/>
    <property type="evidence" value="ECO:0007669"/>
    <property type="project" value="UniProtKB-KW"/>
</dbReference>
<evidence type="ECO:0000256" key="3">
    <source>
        <dbReference type="ARBA" id="ARBA00022741"/>
    </source>
</evidence>
<evidence type="ECO:0000256" key="1">
    <source>
        <dbReference type="ARBA" id="ARBA00005417"/>
    </source>
</evidence>
<dbReference type="PROSITE" id="PS00211">
    <property type="entry name" value="ABC_TRANSPORTER_1"/>
    <property type="match status" value="2"/>
</dbReference>
<dbReference type="PANTHER" id="PTHR43776">
    <property type="entry name" value="TRANSPORT ATP-BINDING PROTEIN"/>
    <property type="match status" value="1"/>
</dbReference>
<dbReference type="InterPro" id="IPR013563">
    <property type="entry name" value="Oligopep_ABC_C"/>
</dbReference>
<dbReference type="SMART" id="SM00382">
    <property type="entry name" value="AAA"/>
    <property type="match status" value="2"/>
</dbReference>
<dbReference type="AlphaFoldDB" id="A0A2T4UTS7"/>
<dbReference type="GO" id="GO:0016887">
    <property type="term" value="F:ATP hydrolysis activity"/>
    <property type="evidence" value="ECO:0007669"/>
    <property type="project" value="InterPro"/>
</dbReference>
<evidence type="ECO:0000313" key="7">
    <source>
        <dbReference type="Proteomes" id="UP000241085"/>
    </source>
</evidence>
<name>A0A2T4UTS7_9MICO</name>
<dbReference type="InterPro" id="IPR017871">
    <property type="entry name" value="ABC_transporter-like_CS"/>
</dbReference>
<gene>
    <name evidence="6" type="ORF">C1I63_08695</name>
</gene>
<sequence length="573" mass="61549">MTELRPAALDVSHLSVRAGDRLLVDDLTFRIAAGERVGLIGESGSGKSLTSLAVMGLLPDTVTATGSVRVGEDAGEVVGLGERAAARLRGSTMAMVFQEPMTALNPLMRVGTQIAEAMRIHRTQPDRRSAARRAVELLADVGLPSPEEAARAYPHQLSGGQRQRVVLAIALANDPALLVADEPTTALDVTVQRQVLDLVLRSVTERGTGLLFITHDLAVVGETCDRVLVMNAGVIVEEGPIDRVFTKPEHPYTRGLLAASDLDATDSAGRLFTVATSEGYTPGRSVDRMDAGREERAAAPEAPTVVRASGLTKTYTRGRTSLFSPPQKVEALRGLDFEIRAGDRFGIVGESGSGKSTLLRILSGLDTPTSGALEVVGRDLTTHRRADLAELRSSLQIVFQDPMASLDPRMKVGDIVAEPLLNAANTGAAVSASERADRVAEVIRSVGLPADSVARYPHQFSGGQRQRISIARALVCRPRILVADEPVSALDVSVRAQVLNLLADLVEEYRLTLIFVSHDLGVVRYLCDRVAVMRSGRIVEQGPTRALYENPVDDYTRALIAATPSIRHRQEIR</sequence>
<protein>
    <submittedName>
        <fullName evidence="6">ABC transporter ATP-binding protein</fullName>
    </submittedName>
</protein>
<keyword evidence="7" id="KW-1185">Reference proteome</keyword>
<dbReference type="NCBIfam" id="NF008453">
    <property type="entry name" value="PRK11308.1"/>
    <property type="match status" value="2"/>
</dbReference>
<dbReference type="GO" id="GO:0015833">
    <property type="term" value="P:peptide transport"/>
    <property type="evidence" value="ECO:0007669"/>
    <property type="project" value="InterPro"/>
</dbReference>
<dbReference type="EMBL" id="PZPL01000001">
    <property type="protein sequence ID" value="PTL72917.1"/>
    <property type="molecule type" value="Genomic_DNA"/>
</dbReference>
<evidence type="ECO:0000256" key="4">
    <source>
        <dbReference type="ARBA" id="ARBA00022840"/>
    </source>
</evidence>
<keyword evidence="2" id="KW-0813">Transport</keyword>
<comment type="caution">
    <text evidence="6">The sequence shown here is derived from an EMBL/GenBank/DDBJ whole genome shotgun (WGS) entry which is preliminary data.</text>
</comment>
<dbReference type="Proteomes" id="UP000241085">
    <property type="component" value="Unassembled WGS sequence"/>
</dbReference>
<comment type="similarity">
    <text evidence="1">Belongs to the ABC transporter superfamily.</text>
</comment>
<evidence type="ECO:0000256" key="2">
    <source>
        <dbReference type="ARBA" id="ARBA00022448"/>
    </source>
</evidence>
<dbReference type="Pfam" id="PF08352">
    <property type="entry name" value="oligo_HPY"/>
    <property type="match status" value="2"/>
</dbReference>
<organism evidence="6 7">
    <name type="scientific">Rathayibacter caricis DSM 15933</name>
    <dbReference type="NCBI Taxonomy" id="1328867"/>
    <lineage>
        <taxon>Bacteria</taxon>
        <taxon>Bacillati</taxon>
        <taxon>Actinomycetota</taxon>
        <taxon>Actinomycetes</taxon>
        <taxon>Micrococcales</taxon>
        <taxon>Microbacteriaceae</taxon>
        <taxon>Rathayibacter</taxon>
    </lineage>
</organism>
<dbReference type="NCBIfam" id="NF007739">
    <property type="entry name" value="PRK10419.1"/>
    <property type="match status" value="2"/>
</dbReference>
<proteinExistence type="inferred from homology"/>
<dbReference type="InterPro" id="IPR050319">
    <property type="entry name" value="ABC_transp_ATP-bind"/>
</dbReference>